<dbReference type="KEGG" id="bapi:BBC0122_018820"/>
<evidence type="ECO:0000313" key="2">
    <source>
        <dbReference type="Proteomes" id="UP000189632"/>
    </source>
</evidence>
<organism evidence="1 2">
    <name type="scientific">Bartonella choladocola</name>
    <dbReference type="NCBI Taxonomy" id="2750995"/>
    <lineage>
        <taxon>Bacteria</taxon>
        <taxon>Pseudomonadati</taxon>
        <taxon>Pseudomonadota</taxon>
        <taxon>Alphaproteobacteria</taxon>
        <taxon>Hyphomicrobiales</taxon>
        <taxon>Bartonellaceae</taxon>
        <taxon>Bartonella</taxon>
    </lineage>
</organism>
<keyword evidence="2" id="KW-1185">Reference proteome</keyword>
<evidence type="ECO:0000313" key="1">
    <source>
        <dbReference type="EMBL" id="AQT47977.1"/>
    </source>
</evidence>
<protein>
    <submittedName>
        <fullName evidence="1">Uncharacterized protein</fullName>
    </submittedName>
</protein>
<sequence length="146" mass="16817">MDHEIPHIEICENETWKPKCAGDTRIIPLVGAALHAYQLMPSGHRGVFKKPDLFVNNVNKCLAKKGLIEKTDSIRSLRKQYETRLREAYVKDSLIHSITRIPPPIYTPCGLSLHERQMKKAPLIYLKISQFCMNKIKLDFTELMPC</sequence>
<proteinExistence type="predicted"/>
<reference evidence="1 2" key="1">
    <citation type="submission" date="2016-11" db="EMBL/GenBank/DDBJ databases">
        <title>Comparative genomics of Bartonella apis.</title>
        <authorList>
            <person name="Engel P."/>
        </authorList>
    </citation>
    <scope>NUCLEOTIDE SEQUENCE [LARGE SCALE GENOMIC DNA]</scope>
    <source>
        <strain evidence="1 2">BBC0122</strain>
    </source>
</reference>
<dbReference type="Proteomes" id="UP000189632">
    <property type="component" value="Chromosome"/>
</dbReference>
<dbReference type="EMBL" id="CP015625">
    <property type="protein sequence ID" value="AQT47977.1"/>
    <property type="molecule type" value="Genomic_DNA"/>
</dbReference>
<gene>
    <name evidence="1" type="ORF">BBC0122_018820</name>
</gene>
<name>A0A1U9MJ41_9HYPH</name>
<dbReference type="AlphaFoldDB" id="A0A1U9MJ41"/>
<accession>A0A1U9MJ41</accession>